<feature type="transmembrane region" description="Helical" evidence="1">
    <location>
        <begin position="203"/>
        <end position="224"/>
    </location>
</feature>
<evidence type="ECO:0000256" key="1">
    <source>
        <dbReference type="SAM" id="Phobius"/>
    </source>
</evidence>
<feature type="transmembrane region" description="Helical" evidence="1">
    <location>
        <begin position="28"/>
        <end position="50"/>
    </location>
</feature>
<dbReference type="RefSeq" id="WP_161820198.1">
    <property type="nucleotide sequence ID" value="NZ_JAACJS010000015.1"/>
</dbReference>
<feature type="transmembrane region" description="Helical" evidence="1">
    <location>
        <begin position="71"/>
        <end position="88"/>
    </location>
</feature>
<comment type="caution">
    <text evidence="2">The sequence shown here is derived from an EMBL/GenBank/DDBJ whole genome shotgun (WGS) entry which is preliminary data.</text>
</comment>
<feature type="transmembrane region" description="Helical" evidence="1">
    <location>
        <begin position="270"/>
        <end position="291"/>
    </location>
</feature>
<sequence length="417" mass="47505">MKNTKNILLTAFLLETLCVTYALHLPWLVAVASVVHTLAGFAISYVLLFTKPGNENNTGRIFDFKTTANRYRWVILIAALVAMCYAGAKTMAEEPPDYRSADMLPIIQVMCQRFLAGHWLQVYAPIQEIWNGTVPIYLPAMWLPFSLPEFLRVDLRWLTVLLFFIVLGCFLWRVSFRQKTSWLVFLCGFLLFCFLFTDEKPGLVAYTEEGIVVFYYVLLTMVLLRNKENIWLLGICTSLCVLSRYALIGWLPAMLLYFAWRKEWKNLLRFTFTGLACFLLLVLLPFGTAVVHSMMGLPGAYIAFTARVWNDSPEVFSTGPGLAKFFGPGKIETLHYLLIVLTFCLPLLAMISGLLARKKYKVPDRNLPIAVFKLSLVVFYCFIDVPYLYLFYTSSFVSLIAVASFVQRSSGTADPRP</sequence>
<gene>
    <name evidence="2" type="ORF">GWC95_18565</name>
</gene>
<feature type="transmembrane region" description="Helical" evidence="1">
    <location>
        <begin position="180"/>
        <end position="196"/>
    </location>
</feature>
<feature type="transmembrane region" description="Helical" evidence="1">
    <location>
        <begin position="157"/>
        <end position="174"/>
    </location>
</feature>
<keyword evidence="1" id="KW-0812">Transmembrane</keyword>
<reference evidence="2 3" key="1">
    <citation type="submission" date="2020-01" db="EMBL/GenBank/DDBJ databases">
        <title>Genome analysis.</title>
        <authorList>
            <person name="Wu S."/>
            <person name="Wang G."/>
        </authorList>
    </citation>
    <scope>NUCLEOTIDE SEQUENCE [LARGE SCALE GENOMIC DNA]</scope>
    <source>
        <strain evidence="2 3">SYL130</strain>
    </source>
</reference>
<evidence type="ECO:0000313" key="3">
    <source>
        <dbReference type="Proteomes" id="UP000753802"/>
    </source>
</evidence>
<feature type="transmembrane region" description="Helical" evidence="1">
    <location>
        <begin position="230"/>
        <end position="258"/>
    </location>
</feature>
<feature type="transmembrane region" description="Helical" evidence="1">
    <location>
        <begin position="334"/>
        <end position="355"/>
    </location>
</feature>
<dbReference type="EMBL" id="JAACJS010000015">
    <property type="protein sequence ID" value="NCI51934.1"/>
    <property type="molecule type" value="Genomic_DNA"/>
</dbReference>
<protein>
    <recommendedName>
        <fullName evidence="4">Dolichyl-phosphate-mannose-protein mannosyltransferase</fullName>
    </recommendedName>
</protein>
<keyword evidence="3" id="KW-1185">Reference proteome</keyword>
<organism evidence="2 3">
    <name type="scientific">Sediminibacterium roseum</name>
    <dbReference type="NCBI Taxonomy" id="1978412"/>
    <lineage>
        <taxon>Bacteria</taxon>
        <taxon>Pseudomonadati</taxon>
        <taxon>Bacteroidota</taxon>
        <taxon>Chitinophagia</taxon>
        <taxon>Chitinophagales</taxon>
        <taxon>Chitinophagaceae</taxon>
        <taxon>Sediminibacterium</taxon>
    </lineage>
</organism>
<evidence type="ECO:0000313" key="2">
    <source>
        <dbReference type="EMBL" id="NCI51934.1"/>
    </source>
</evidence>
<name>A0ABX0A079_9BACT</name>
<dbReference type="Proteomes" id="UP000753802">
    <property type="component" value="Unassembled WGS sequence"/>
</dbReference>
<keyword evidence="1" id="KW-1133">Transmembrane helix</keyword>
<proteinExistence type="predicted"/>
<accession>A0ABX0A079</accession>
<keyword evidence="1" id="KW-0472">Membrane</keyword>
<evidence type="ECO:0008006" key="4">
    <source>
        <dbReference type="Google" id="ProtNLM"/>
    </source>
</evidence>